<dbReference type="Pfam" id="PF04203">
    <property type="entry name" value="Sortase"/>
    <property type="match status" value="1"/>
</dbReference>
<dbReference type="SUPFAM" id="SSF63817">
    <property type="entry name" value="Sortase"/>
    <property type="match status" value="1"/>
</dbReference>
<dbReference type="RefSeq" id="WP_213113177.1">
    <property type="nucleotide sequence ID" value="NZ_JAGYPJ010000002.1"/>
</dbReference>
<comment type="caution">
    <text evidence="4">The sequence shown here is derived from an EMBL/GenBank/DDBJ whole genome shotgun (WGS) entry which is preliminary data.</text>
</comment>
<dbReference type="Gene3D" id="2.40.260.10">
    <property type="entry name" value="Sortase"/>
    <property type="match status" value="1"/>
</dbReference>
<organism evidence="4 5">
    <name type="scientific">Lederbergia citrisecunda</name>
    <dbReference type="NCBI Taxonomy" id="2833583"/>
    <lineage>
        <taxon>Bacteria</taxon>
        <taxon>Bacillati</taxon>
        <taxon>Bacillota</taxon>
        <taxon>Bacilli</taxon>
        <taxon>Bacillales</taxon>
        <taxon>Bacillaceae</taxon>
        <taxon>Lederbergia</taxon>
    </lineage>
</organism>
<evidence type="ECO:0000256" key="2">
    <source>
        <dbReference type="PIRSR" id="PIRSR605754-1"/>
    </source>
</evidence>
<keyword evidence="3" id="KW-0472">Membrane</keyword>
<dbReference type="NCBIfam" id="TIGR01076">
    <property type="entry name" value="sortase_fam"/>
    <property type="match status" value="1"/>
</dbReference>
<sequence length="197" mass="22040">MKNAKLIVGLVFLTAGLTFISIPLYYEWQQGKELRALEEALSLISEGSGESANLSSIDHLSFTEDQLKDVMELEIPSINLKQKILGETTEENLRVALTQLKKDQSPGMGNFTVAGHRGYRGERHFSRLPQVSIGDKVFLHTDKQTFVYQVTSTEVIDPSYVEILDNHQGKKEITMITCTRSGIDRIAVVGELIDKID</sequence>
<dbReference type="InterPro" id="IPR042000">
    <property type="entry name" value="Sortase_D_2"/>
</dbReference>
<dbReference type="GO" id="GO:0016787">
    <property type="term" value="F:hydrolase activity"/>
    <property type="evidence" value="ECO:0007669"/>
    <property type="project" value="UniProtKB-KW"/>
</dbReference>
<protein>
    <submittedName>
        <fullName evidence="4">Sortase</fullName>
    </submittedName>
</protein>
<keyword evidence="3" id="KW-0812">Transmembrane</keyword>
<dbReference type="CDD" id="cd06166">
    <property type="entry name" value="Sortase_D_2"/>
    <property type="match status" value="1"/>
</dbReference>
<keyword evidence="1" id="KW-0378">Hydrolase</keyword>
<dbReference type="Proteomes" id="UP000682713">
    <property type="component" value="Unassembled WGS sequence"/>
</dbReference>
<dbReference type="AlphaFoldDB" id="A0A942TRW2"/>
<proteinExistence type="predicted"/>
<feature type="active site" description="Proton donor/acceptor" evidence="2">
    <location>
        <position position="116"/>
    </location>
</feature>
<dbReference type="InterPro" id="IPR005754">
    <property type="entry name" value="Sortase"/>
</dbReference>
<keyword evidence="5" id="KW-1185">Reference proteome</keyword>
<feature type="transmembrane region" description="Helical" evidence="3">
    <location>
        <begin position="6"/>
        <end position="26"/>
    </location>
</feature>
<evidence type="ECO:0000313" key="5">
    <source>
        <dbReference type="Proteomes" id="UP000682713"/>
    </source>
</evidence>
<accession>A0A942TRW2</accession>
<dbReference type="EMBL" id="JAGYPJ010000002">
    <property type="protein sequence ID" value="MBS4202393.1"/>
    <property type="molecule type" value="Genomic_DNA"/>
</dbReference>
<dbReference type="InterPro" id="IPR023365">
    <property type="entry name" value="Sortase_dom-sf"/>
</dbReference>
<name>A0A942TRW2_9BACI</name>
<evidence type="ECO:0000313" key="4">
    <source>
        <dbReference type="EMBL" id="MBS4202393.1"/>
    </source>
</evidence>
<gene>
    <name evidence="4" type="ORF">KHA93_22585</name>
</gene>
<reference evidence="4 5" key="1">
    <citation type="submission" date="2021-05" db="EMBL/GenBank/DDBJ databases">
        <title>Novel Bacillus species.</title>
        <authorList>
            <person name="Liu G."/>
        </authorList>
    </citation>
    <scope>NUCLEOTIDE SEQUENCE [LARGE SCALE GENOMIC DNA]</scope>
    <source>
        <strain evidence="4 5">FJAT-49732</strain>
    </source>
</reference>
<keyword evidence="3" id="KW-1133">Transmembrane helix</keyword>
<feature type="active site" description="Acyl-thioester intermediate" evidence="2">
    <location>
        <position position="178"/>
    </location>
</feature>
<evidence type="ECO:0000256" key="3">
    <source>
        <dbReference type="SAM" id="Phobius"/>
    </source>
</evidence>
<evidence type="ECO:0000256" key="1">
    <source>
        <dbReference type="ARBA" id="ARBA00022801"/>
    </source>
</evidence>